<dbReference type="SMART" id="SM00450">
    <property type="entry name" value="RHOD"/>
    <property type="match status" value="1"/>
</dbReference>
<dbReference type="OrthoDB" id="9814704at2"/>
<accession>A0A7R6QYI6</accession>
<keyword evidence="2" id="KW-0808">Transferase</keyword>
<dbReference type="InterPro" id="IPR052367">
    <property type="entry name" value="Thiosulfate_ST/Rhodanese-like"/>
</dbReference>
<dbReference type="CDD" id="cd00158">
    <property type="entry name" value="RHOD"/>
    <property type="match status" value="1"/>
</dbReference>
<dbReference type="PANTHER" id="PTHR45431:SF3">
    <property type="entry name" value="RHODANESE-LIKE DOMAIN-CONTAINING PROTEIN 15, CHLOROPLASTIC"/>
    <property type="match status" value="1"/>
</dbReference>
<dbReference type="PROSITE" id="PS50206">
    <property type="entry name" value="RHODANESE_3"/>
    <property type="match status" value="1"/>
</dbReference>
<reference evidence="3" key="1">
    <citation type="submission" date="2020-01" db="EMBL/GenBank/DDBJ databases">
        <title>Phosphoaccumulans saitamaens gen. nov., sp. nov., a polyphosphate accumulating bacterium isolated from surface river water.</title>
        <authorList>
            <person name="Watanabe K."/>
            <person name="Suda W."/>
        </authorList>
    </citation>
    <scope>NUCLEOTIDE SEQUENCE [LARGE SCALE GENOMIC DNA]</scope>
    <source>
        <strain evidence="3">ICHIAU1</strain>
    </source>
</reference>
<evidence type="ECO:0000313" key="3">
    <source>
        <dbReference type="Proteomes" id="UP000463961"/>
    </source>
</evidence>
<protein>
    <submittedName>
        <fullName evidence="2">Sulfurtransferase</fullName>
    </submittedName>
</protein>
<dbReference type="Pfam" id="PF00581">
    <property type="entry name" value="Rhodanese"/>
    <property type="match status" value="1"/>
</dbReference>
<dbReference type="EMBL" id="AP022345">
    <property type="protein sequence ID" value="BBU69792.1"/>
    <property type="molecule type" value="Genomic_DNA"/>
</dbReference>
<feature type="domain" description="Rhodanese" evidence="1">
    <location>
        <begin position="27"/>
        <end position="119"/>
    </location>
</feature>
<sequence>MKTAHDLVLEAKQHISETSLEEALSSLEAKPLVLDVREPDEFQQGHLPSAINIPRGVLEFRMSQEPTLTDRSRQILLYCKTSGRAALAAEALQKLGFTAVQSVAGGFDAWHAAGLPTETPKPLTFE</sequence>
<evidence type="ECO:0000259" key="1">
    <source>
        <dbReference type="PROSITE" id="PS50206"/>
    </source>
</evidence>
<keyword evidence="3" id="KW-1185">Reference proteome</keyword>
<dbReference type="InterPro" id="IPR001763">
    <property type="entry name" value="Rhodanese-like_dom"/>
</dbReference>
<dbReference type="PANTHER" id="PTHR45431">
    <property type="entry name" value="RHODANESE-LIKE DOMAIN-CONTAINING PROTEIN 15, CHLOROPLASTIC"/>
    <property type="match status" value="1"/>
</dbReference>
<dbReference type="AlphaFoldDB" id="A0A7R6QYI6"/>
<organism evidence="2 3">
    <name type="scientific">Fluviibacter phosphoraccumulans</name>
    <dbReference type="NCBI Taxonomy" id="1751046"/>
    <lineage>
        <taxon>Bacteria</taxon>
        <taxon>Pseudomonadati</taxon>
        <taxon>Pseudomonadota</taxon>
        <taxon>Betaproteobacteria</taxon>
        <taxon>Rhodocyclales</taxon>
        <taxon>Fluviibacteraceae</taxon>
        <taxon>Fluviibacter</taxon>
    </lineage>
</organism>
<dbReference type="InterPro" id="IPR036873">
    <property type="entry name" value="Rhodanese-like_dom_sf"/>
</dbReference>
<evidence type="ECO:0000313" key="2">
    <source>
        <dbReference type="EMBL" id="BBU69792.1"/>
    </source>
</evidence>
<dbReference type="RefSeq" id="WP_162049530.1">
    <property type="nucleotide sequence ID" value="NZ_AP022345.1"/>
</dbReference>
<dbReference type="GO" id="GO:0016740">
    <property type="term" value="F:transferase activity"/>
    <property type="evidence" value="ECO:0007669"/>
    <property type="project" value="UniProtKB-KW"/>
</dbReference>
<name>A0A7R6QYI6_9RHOO</name>
<dbReference type="Gene3D" id="3.40.250.10">
    <property type="entry name" value="Rhodanese-like domain"/>
    <property type="match status" value="1"/>
</dbReference>
<dbReference type="SUPFAM" id="SSF52821">
    <property type="entry name" value="Rhodanese/Cell cycle control phosphatase"/>
    <property type="match status" value="1"/>
</dbReference>
<proteinExistence type="predicted"/>
<gene>
    <name evidence="2" type="ORF">ICHIAU1_20750</name>
</gene>
<dbReference type="Proteomes" id="UP000463961">
    <property type="component" value="Chromosome"/>
</dbReference>